<evidence type="ECO:0000313" key="6">
    <source>
        <dbReference type="Proteomes" id="UP001143474"/>
    </source>
</evidence>
<dbReference type="PANTHER" id="PTHR43201:SF5">
    <property type="entry name" value="MEDIUM-CHAIN ACYL-COA LIGASE ACSF2, MITOCHONDRIAL"/>
    <property type="match status" value="1"/>
</dbReference>
<organism evidence="5 6">
    <name type="scientific">Streptosporangium carneum</name>
    <dbReference type="NCBI Taxonomy" id="47481"/>
    <lineage>
        <taxon>Bacteria</taxon>
        <taxon>Bacillati</taxon>
        <taxon>Actinomycetota</taxon>
        <taxon>Actinomycetes</taxon>
        <taxon>Streptosporangiales</taxon>
        <taxon>Streptosporangiaceae</taxon>
        <taxon>Streptosporangium</taxon>
    </lineage>
</organism>
<dbReference type="InterPro" id="IPR045851">
    <property type="entry name" value="AMP-bd_C_sf"/>
</dbReference>
<proteinExistence type="inferred from homology"/>
<feature type="domain" description="AMP-dependent synthetase/ligase" evidence="3">
    <location>
        <begin position="14"/>
        <end position="348"/>
    </location>
</feature>
<dbReference type="InterPro" id="IPR042099">
    <property type="entry name" value="ANL_N_sf"/>
</dbReference>
<gene>
    <name evidence="5" type="ORF">GCM10017600_29940</name>
</gene>
<dbReference type="Pfam" id="PF13193">
    <property type="entry name" value="AMP-binding_C"/>
    <property type="match status" value="1"/>
</dbReference>
<accession>A0A9W6I0S6</accession>
<dbReference type="Gene3D" id="3.40.50.12780">
    <property type="entry name" value="N-terminal domain of ligase-like"/>
    <property type="match status" value="1"/>
</dbReference>
<evidence type="ECO:0000259" key="3">
    <source>
        <dbReference type="Pfam" id="PF00501"/>
    </source>
</evidence>
<dbReference type="Pfam" id="PF00501">
    <property type="entry name" value="AMP-binding"/>
    <property type="match status" value="1"/>
</dbReference>
<sequence>MADPVGFGTRITHIAARIPDRPALTFAPVGGPETVLTWADLESRANQTARLLAACGAGPGTRVIVALRNGPAHFLAAIGAWKVGAMVLPLKHSLPPREQAAFTELVGPVVVVADGWERPRGAALLGTAELDGAGDLESGALPPIVPRPGKAVASGGSTGRPKVIVDPRPWAHRPGHAPGVGAAHGFGAGQTQLVAGALYHNAPFCWAHLGLCEEHHLVLTDRFDPAHSVDLIERHRVQFLFMAPVMMQRVMRLPGIAERDMSSIQTLFHTAAPCPPWLKRAWIDRIGPERVIERFGASEAVGNTCITGGEWLTRPGSVGRGENTHIRILDADRRDVPTGTVGEIFTRPLHVTGPTYEYLGSPPATTTPDGYTSVGDMGRLDEDGYLYLADRLPDMINNGGVNVYPAEVEAAISEHPDVADVAVVGLPDEEYGRRVHAVVELAAGRELTEAELTAFCRERLASEKVPRSVEFRDRLPRDEAGKLRRRGLVPDIPVRSDP</sequence>
<evidence type="ECO:0000313" key="5">
    <source>
        <dbReference type="EMBL" id="GLK09588.1"/>
    </source>
</evidence>
<dbReference type="InterPro" id="IPR025110">
    <property type="entry name" value="AMP-bd_C"/>
</dbReference>
<dbReference type="RefSeq" id="WP_271218038.1">
    <property type="nucleotide sequence ID" value="NZ_BAAAVD010000045.1"/>
</dbReference>
<dbReference type="AlphaFoldDB" id="A0A9W6I0S6"/>
<dbReference type="SUPFAM" id="SSF56801">
    <property type="entry name" value="Acetyl-CoA synthetase-like"/>
    <property type="match status" value="1"/>
</dbReference>
<protein>
    <submittedName>
        <fullName evidence="5">Acid-CoA ligase</fullName>
    </submittedName>
</protein>
<keyword evidence="6" id="KW-1185">Reference proteome</keyword>
<evidence type="ECO:0000256" key="1">
    <source>
        <dbReference type="ARBA" id="ARBA00006432"/>
    </source>
</evidence>
<dbReference type="Gene3D" id="3.30.300.30">
    <property type="match status" value="1"/>
</dbReference>
<reference evidence="5" key="1">
    <citation type="journal article" date="2014" name="Int. J. Syst. Evol. Microbiol.">
        <title>Complete genome sequence of Corynebacterium casei LMG S-19264T (=DSM 44701T), isolated from a smear-ripened cheese.</title>
        <authorList>
            <consortium name="US DOE Joint Genome Institute (JGI-PGF)"/>
            <person name="Walter F."/>
            <person name="Albersmeier A."/>
            <person name="Kalinowski J."/>
            <person name="Ruckert C."/>
        </authorList>
    </citation>
    <scope>NUCLEOTIDE SEQUENCE</scope>
    <source>
        <strain evidence="5">VKM Ac-2007</strain>
    </source>
</reference>
<evidence type="ECO:0000259" key="4">
    <source>
        <dbReference type="Pfam" id="PF13193"/>
    </source>
</evidence>
<dbReference type="PANTHER" id="PTHR43201">
    <property type="entry name" value="ACYL-COA SYNTHETASE"/>
    <property type="match status" value="1"/>
</dbReference>
<dbReference type="InterPro" id="IPR000873">
    <property type="entry name" value="AMP-dep_synth/lig_dom"/>
</dbReference>
<dbReference type="GO" id="GO:0006631">
    <property type="term" value="P:fatty acid metabolic process"/>
    <property type="evidence" value="ECO:0007669"/>
    <property type="project" value="TreeGrafter"/>
</dbReference>
<dbReference type="GO" id="GO:0031956">
    <property type="term" value="F:medium-chain fatty acid-CoA ligase activity"/>
    <property type="evidence" value="ECO:0007669"/>
    <property type="project" value="TreeGrafter"/>
</dbReference>
<comment type="caution">
    <text evidence="5">The sequence shown here is derived from an EMBL/GenBank/DDBJ whole genome shotgun (WGS) entry which is preliminary data.</text>
</comment>
<comment type="similarity">
    <text evidence="1">Belongs to the ATP-dependent AMP-binding enzyme family.</text>
</comment>
<reference evidence="5" key="2">
    <citation type="submission" date="2023-01" db="EMBL/GenBank/DDBJ databases">
        <authorList>
            <person name="Sun Q."/>
            <person name="Evtushenko L."/>
        </authorList>
    </citation>
    <scope>NUCLEOTIDE SEQUENCE</scope>
    <source>
        <strain evidence="5">VKM Ac-2007</strain>
    </source>
</reference>
<evidence type="ECO:0000256" key="2">
    <source>
        <dbReference type="ARBA" id="ARBA00022598"/>
    </source>
</evidence>
<keyword evidence="2 5" id="KW-0436">Ligase</keyword>
<feature type="domain" description="AMP-binding enzyme C-terminal" evidence="4">
    <location>
        <begin position="407"/>
        <end position="482"/>
    </location>
</feature>
<name>A0A9W6I0S6_9ACTN</name>
<dbReference type="EMBL" id="BSEV01000005">
    <property type="protein sequence ID" value="GLK09588.1"/>
    <property type="molecule type" value="Genomic_DNA"/>
</dbReference>
<dbReference type="Proteomes" id="UP001143474">
    <property type="component" value="Unassembled WGS sequence"/>
</dbReference>